<evidence type="ECO:0000256" key="1">
    <source>
        <dbReference type="SAM" id="MobiDB-lite"/>
    </source>
</evidence>
<evidence type="ECO:0000313" key="3">
    <source>
        <dbReference type="Proteomes" id="UP000694864"/>
    </source>
</evidence>
<organism evidence="3 5">
    <name type="scientific">Camelina sativa</name>
    <name type="common">False flax</name>
    <name type="synonym">Myagrum sativum</name>
    <dbReference type="NCBI Taxonomy" id="90675"/>
    <lineage>
        <taxon>Eukaryota</taxon>
        <taxon>Viridiplantae</taxon>
        <taxon>Streptophyta</taxon>
        <taxon>Embryophyta</taxon>
        <taxon>Tracheophyta</taxon>
        <taxon>Spermatophyta</taxon>
        <taxon>Magnoliopsida</taxon>
        <taxon>eudicotyledons</taxon>
        <taxon>Gunneridae</taxon>
        <taxon>Pentapetalae</taxon>
        <taxon>rosids</taxon>
        <taxon>malvids</taxon>
        <taxon>Brassicales</taxon>
        <taxon>Brassicaceae</taxon>
        <taxon>Camelineae</taxon>
        <taxon>Camelina</taxon>
    </lineage>
</organism>
<dbReference type="RefSeq" id="XP_019097324.1">
    <property type="nucleotide sequence ID" value="XM_019241779.1"/>
</dbReference>
<dbReference type="Pfam" id="PF08646">
    <property type="entry name" value="Rep_fac-A_C"/>
    <property type="match status" value="1"/>
</dbReference>
<dbReference type="InterPro" id="IPR012340">
    <property type="entry name" value="NA-bd_OB-fold"/>
</dbReference>
<gene>
    <name evidence="4 5" type="primary">LOC104772691</name>
</gene>
<dbReference type="SUPFAM" id="SSF50249">
    <property type="entry name" value="Nucleic acid-binding proteins"/>
    <property type="match status" value="2"/>
</dbReference>
<evidence type="ECO:0000259" key="2">
    <source>
        <dbReference type="Pfam" id="PF08646"/>
    </source>
</evidence>
<dbReference type="Gene3D" id="2.40.50.140">
    <property type="entry name" value="Nucleic acid-binding proteins"/>
    <property type="match status" value="2"/>
</dbReference>
<dbReference type="RefSeq" id="XP_010495579.2">
    <property type="nucleotide sequence ID" value="XM_010497277.2"/>
</dbReference>
<protein>
    <submittedName>
        <fullName evidence="4 5">Uncharacterized protein LOC104772691 isoform X1</fullName>
    </submittedName>
</protein>
<sequence>MRDGETIRIYLWDIIAANFRTRWNASELKPNVLLLTTANAKFLGGAVTLSSTSASRVFFDADIAETSEFITWLSEQDPAFGSSSTAVAKVETLTINELNEFIEKEIPQKINFLCSVTIIKILGESGWNYVSCTYCNTMLEESDTTLICTTCNKPNKVGMLRYRFEVLVSDANNDVATFVIFDREGLHFLGRRAAEVFSLEFPEGDDSDDSGKFSKKTPQCILDIVGRSCKFQVKLTEYNFRATRQTFTVNRIVEDNINIHSKPSEQDIEGDMGGKEPGQSTNASSGKSKKKAAHLQLEDNNNNKIQRHNT</sequence>
<reference evidence="4 5" key="3">
    <citation type="submission" date="2025-05" db="UniProtKB">
        <authorList>
            <consortium name="RefSeq"/>
        </authorList>
    </citation>
    <scope>IDENTIFICATION</scope>
    <source>
        <tissue evidence="4 5">Leaf</tissue>
    </source>
</reference>
<accession>A0ABM1RE86</accession>
<keyword evidence="3" id="KW-1185">Reference proteome</keyword>
<evidence type="ECO:0000313" key="4">
    <source>
        <dbReference type="RefSeq" id="XP_010495579.2"/>
    </source>
</evidence>
<feature type="domain" description="Replication factor A C-terminal" evidence="2">
    <location>
        <begin position="117"/>
        <end position="255"/>
    </location>
</feature>
<reference evidence="3" key="1">
    <citation type="journal article" date="1997" name="Nucleic Acids Res.">
        <title>tRNAscan-SE: a program for improved detection of transfer RNA genes in genomic sequence.</title>
        <authorList>
            <person name="Lowe T.M."/>
            <person name="Eddy S.R."/>
        </authorList>
    </citation>
    <scope>NUCLEOTIDE SEQUENCE [LARGE SCALE GENOMIC DNA]</scope>
    <source>
        <strain evidence="3">r\DH55</strain>
    </source>
</reference>
<reference evidence="3" key="2">
    <citation type="journal article" date="2014" name="Nat. Commun.">
        <title>The emerging biofuel crop Camelina sativa retains a highly undifferentiated hexaploid genome structure.</title>
        <authorList>
            <person name="Kagale S."/>
            <person name="Koh C."/>
            <person name="Nixon J."/>
            <person name="Bollina V."/>
            <person name="Clarke W.E."/>
            <person name="Tuteja R."/>
            <person name="Spillane C."/>
            <person name="Robinson S.J."/>
            <person name="Links M.G."/>
            <person name="Clarke C."/>
            <person name="Higgins E.E."/>
            <person name="Huebert T."/>
            <person name="Sharpe A.G."/>
            <person name="Parkin I.A."/>
        </authorList>
    </citation>
    <scope>NUCLEOTIDE SEQUENCE [LARGE SCALE GENOMIC DNA]</scope>
    <source>
        <strain evidence="3">r\DH55</strain>
    </source>
</reference>
<dbReference type="InterPro" id="IPR013955">
    <property type="entry name" value="Rep_factor-A_C"/>
</dbReference>
<dbReference type="GeneID" id="104772691"/>
<evidence type="ECO:0000313" key="5">
    <source>
        <dbReference type="RefSeq" id="XP_019097324.1"/>
    </source>
</evidence>
<name>A0ABM1RE86_CAMSA</name>
<dbReference type="Proteomes" id="UP000694864">
    <property type="component" value="Chromosome 20"/>
</dbReference>
<dbReference type="PANTHER" id="PTHR47165:SF4">
    <property type="entry name" value="OS03G0429900 PROTEIN"/>
    <property type="match status" value="1"/>
</dbReference>
<feature type="region of interest" description="Disordered" evidence="1">
    <location>
        <begin position="258"/>
        <end position="310"/>
    </location>
</feature>
<proteinExistence type="predicted"/>
<dbReference type="PANTHER" id="PTHR47165">
    <property type="entry name" value="OS03G0429900 PROTEIN"/>
    <property type="match status" value="1"/>
</dbReference>